<dbReference type="Proteomes" id="UP001211907">
    <property type="component" value="Unassembled WGS sequence"/>
</dbReference>
<gene>
    <name evidence="2" type="ORF">HK100_006755</name>
</gene>
<dbReference type="EMBL" id="JADGJH010003148">
    <property type="protein sequence ID" value="KAJ3093171.1"/>
    <property type="molecule type" value="Genomic_DNA"/>
</dbReference>
<reference evidence="2" key="1">
    <citation type="submission" date="2020-05" db="EMBL/GenBank/DDBJ databases">
        <title>Phylogenomic resolution of chytrid fungi.</title>
        <authorList>
            <person name="Stajich J.E."/>
            <person name="Amses K."/>
            <person name="Simmons R."/>
            <person name="Seto K."/>
            <person name="Myers J."/>
            <person name="Bonds A."/>
            <person name="Quandt C.A."/>
            <person name="Barry K."/>
            <person name="Liu P."/>
            <person name="Grigoriev I."/>
            <person name="Longcore J.E."/>
            <person name="James T.Y."/>
        </authorList>
    </citation>
    <scope>NUCLEOTIDE SEQUENCE</scope>
    <source>
        <strain evidence="2">JEL0513</strain>
    </source>
</reference>
<comment type="caution">
    <text evidence="2">The sequence shown here is derived from an EMBL/GenBank/DDBJ whole genome shotgun (WGS) entry which is preliminary data.</text>
</comment>
<dbReference type="AlphaFoldDB" id="A0AAD5XCH1"/>
<proteinExistence type="predicted"/>
<sequence>MTTNSQSTIIVDNITSSSSSDNTNITLDQYTNYSCSEAPAVLVVPKDIQSNHLTPIPNYSMPIPPLQSPPLDLLNLHYSALFQDIPQSRSSFAFAAIVSSSASMISGSCTSESIDPFLSLLKSPYISPFTSNIETKYSQTIPNSLKSDSVPPRSVHTDLWSRTNEIYSRRCAASCSNESGILKDIMMHLKMTEAQNVLLVLLECMRFQRVNPRAMHILPELSLFPPEKMDENDFDSQRNNVSNDDDPRIRYSRYSIRDKSKNFHQTRTKKNTVANNDEKDVDGAYNSSKKYSIIAHSAKVVEPKVRWAEYLAAAEQIFDRLLIWDSLFFYPMDEVAFVNETGASCLFVEYMNSLAKMFFKDLPKTIESMFAKSGIQMQKQDQAMTNLKRKKADATVRRMARASKSLYSSSDASVARPAPTTTAGVEPTVISLMSLTRSKKQSREVILPVKKTSYLTLNGEEGALVSEDSIYSPLSAATPDCKNFSNNSQTTSQETATPPPLLLKQTFSSLSAGSTSTAFSTTSLLGSSTFYNNNSNASAAATAIANTSVTAAAASATTTLLLYQPVKRTRSSMLLPAKHILSRVTTSAPKQKISHAEKAQQYLKKKEKEQQKVQQQQEEQMTKASSFVADNLDAGSNNSCVKSSSSISSCMTMVEKKSRKKQVGTDFASSNAVTSITAVASTPAIAAAEKLGGVVPG</sequence>
<feature type="non-terminal residue" evidence="2">
    <location>
        <position position="697"/>
    </location>
</feature>
<protein>
    <submittedName>
        <fullName evidence="2">Uncharacterized protein</fullName>
    </submittedName>
</protein>
<keyword evidence="3" id="KW-1185">Reference proteome</keyword>
<keyword evidence="1" id="KW-0175">Coiled coil</keyword>
<feature type="coiled-coil region" evidence="1">
    <location>
        <begin position="596"/>
        <end position="623"/>
    </location>
</feature>
<evidence type="ECO:0000313" key="2">
    <source>
        <dbReference type="EMBL" id="KAJ3093171.1"/>
    </source>
</evidence>
<evidence type="ECO:0000313" key="3">
    <source>
        <dbReference type="Proteomes" id="UP001211907"/>
    </source>
</evidence>
<accession>A0AAD5XCH1</accession>
<organism evidence="2 3">
    <name type="scientific">Physocladia obscura</name>
    <dbReference type="NCBI Taxonomy" id="109957"/>
    <lineage>
        <taxon>Eukaryota</taxon>
        <taxon>Fungi</taxon>
        <taxon>Fungi incertae sedis</taxon>
        <taxon>Chytridiomycota</taxon>
        <taxon>Chytridiomycota incertae sedis</taxon>
        <taxon>Chytridiomycetes</taxon>
        <taxon>Chytridiales</taxon>
        <taxon>Chytriomycetaceae</taxon>
        <taxon>Physocladia</taxon>
    </lineage>
</organism>
<name>A0AAD5XCH1_9FUNG</name>
<evidence type="ECO:0000256" key="1">
    <source>
        <dbReference type="SAM" id="Coils"/>
    </source>
</evidence>